<name>A0ABZ2Z8U5_9BACT</name>
<evidence type="ECO:0000313" key="3">
    <source>
        <dbReference type="Proteomes" id="UP001449657"/>
    </source>
</evidence>
<dbReference type="SUPFAM" id="SSF54637">
    <property type="entry name" value="Thioesterase/thiol ester dehydrase-isomerase"/>
    <property type="match status" value="1"/>
</dbReference>
<protein>
    <recommendedName>
        <fullName evidence="1">Fluoroacetyl-CoA-specific thioesterase-like domain-containing protein</fullName>
    </recommendedName>
</protein>
<dbReference type="Gene3D" id="3.10.129.10">
    <property type="entry name" value="Hotdog Thioesterase"/>
    <property type="match status" value="1"/>
</dbReference>
<organism evidence="2 3">
    <name type="scientific">Chitinophaga caseinilytica</name>
    <dbReference type="NCBI Taxonomy" id="2267521"/>
    <lineage>
        <taxon>Bacteria</taxon>
        <taxon>Pseudomonadati</taxon>
        <taxon>Bacteroidota</taxon>
        <taxon>Chitinophagia</taxon>
        <taxon>Chitinophagales</taxon>
        <taxon>Chitinophagaceae</taxon>
        <taxon>Chitinophaga</taxon>
    </lineage>
</organism>
<dbReference type="RefSeq" id="WP_341843237.1">
    <property type="nucleotide sequence ID" value="NZ_CP149792.1"/>
</dbReference>
<dbReference type="InterPro" id="IPR025540">
    <property type="entry name" value="FlK"/>
</dbReference>
<feature type="domain" description="Fluoroacetyl-CoA-specific thioesterase-like" evidence="1">
    <location>
        <begin position="17"/>
        <end position="120"/>
    </location>
</feature>
<dbReference type="PANTHER" id="PTHR36934:SF1">
    <property type="entry name" value="THIOESTERASE DOMAIN-CONTAINING PROTEIN"/>
    <property type="match status" value="1"/>
</dbReference>
<evidence type="ECO:0000313" key="2">
    <source>
        <dbReference type="EMBL" id="WZN48651.1"/>
    </source>
</evidence>
<dbReference type="InterPro" id="IPR054485">
    <property type="entry name" value="FlK-like_dom"/>
</dbReference>
<dbReference type="Proteomes" id="UP001449657">
    <property type="component" value="Chromosome"/>
</dbReference>
<sequence>MAIPIQPGEQRRFSRHVRPEDCAAFDSGSVHPVYATFALARDAEWCCRLFVLDVKSTEEEGIGTMISVEHISPATEGSTVDFTAVAESVAGNEIICGFEAHCNGRLVAKGKTGQKILKKEKLERLFQSLDSNMKS</sequence>
<dbReference type="InterPro" id="IPR029069">
    <property type="entry name" value="HotDog_dom_sf"/>
</dbReference>
<gene>
    <name evidence="2" type="ORF">WJU22_10740</name>
</gene>
<reference evidence="2 3" key="1">
    <citation type="submission" date="2024-03" db="EMBL/GenBank/DDBJ databases">
        <title>Chitinophaga caseinilytica sp. nov., a casein hydrolysing bacterium isolated from forest soil.</title>
        <authorList>
            <person name="Lee D.S."/>
            <person name="Han D.M."/>
            <person name="Baek J.H."/>
            <person name="Choi D.G."/>
            <person name="Jeon J.H."/>
            <person name="Jeon C.O."/>
        </authorList>
    </citation>
    <scope>NUCLEOTIDE SEQUENCE [LARGE SCALE GENOMIC DNA]</scope>
    <source>
        <strain evidence="2 3">KACC 19118</strain>
    </source>
</reference>
<keyword evidence="3" id="KW-1185">Reference proteome</keyword>
<dbReference type="EMBL" id="CP150096">
    <property type="protein sequence ID" value="WZN48651.1"/>
    <property type="molecule type" value="Genomic_DNA"/>
</dbReference>
<proteinExistence type="predicted"/>
<dbReference type="Pfam" id="PF22636">
    <property type="entry name" value="FlK"/>
    <property type="match status" value="1"/>
</dbReference>
<evidence type="ECO:0000259" key="1">
    <source>
        <dbReference type="Pfam" id="PF22636"/>
    </source>
</evidence>
<accession>A0ABZ2Z8U5</accession>
<dbReference type="PANTHER" id="PTHR36934">
    <property type="entry name" value="BLR0278 PROTEIN"/>
    <property type="match status" value="1"/>
</dbReference>